<dbReference type="Proteomes" id="UP000241048">
    <property type="component" value="Unassembled WGS sequence"/>
</dbReference>
<protein>
    <submittedName>
        <fullName evidence="1">Uncharacterized protein</fullName>
    </submittedName>
</protein>
<sequence length="72" mass="8605">MDSITKYIESKLLLKVNRKKSKIGRPIEIKYLGFTFYNQFKAKKYKAKAHEKSVQKVVRKWNDQRQTGSARR</sequence>
<dbReference type="AlphaFoldDB" id="A0A2T3FNR8"/>
<gene>
    <name evidence="1" type="ORF">C7U56_10115</name>
</gene>
<organism evidence="1 2">
    <name type="scientific">Clostridium fessum</name>
    <dbReference type="NCBI Taxonomy" id="2126740"/>
    <lineage>
        <taxon>Bacteria</taxon>
        <taxon>Bacillati</taxon>
        <taxon>Bacillota</taxon>
        <taxon>Clostridia</taxon>
        <taxon>Eubacteriales</taxon>
        <taxon>Clostridiaceae</taxon>
        <taxon>Clostridium</taxon>
    </lineage>
</organism>
<name>A0A2T3FNR8_9CLOT</name>
<keyword evidence="2" id="KW-1185">Reference proteome</keyword>
<evidence type="ECO:0000313" key="1">
    <source>
        <dbReference type="EMBL" id="PST36902.1"/>
    </source>
</evidence>
<reference evidence="1 2" key="1">
    <citation type="submission" date="2018-03" db="EMBL/GenBank/DDBJ databases">
        <title>Lachnoclostridium SNUG30386 gen.nov., sp.nov., isolated from human faeces.</title>
        <authorList>
            <person name="Seo B."/>
            <person name="Jeon K."/>
            <person name="Ko G."/>
        </authorList>
    </citation>
    <scope>NUCLEOTIDE SEQUENCE [LARGE SCALE GENOMIC DNA]</scope>
    <source>
        <strain evidence="1 2">SNUG30386</strain>
    </source>
</reference>
<dbReference type="RefSeq" id="WP_107001115.1">
    <property type="nucleotide sequence ID" value="NZ_DBFCCR010000028.1"/>
</dbReference>
<proteinExistence type="predicted"/>
<dbReference type="EMBL" id="PYLO01000003">
    <property type="protein sequence ID" value="PST36902.1"/>
    <property type="molecule type" value="Genomic_DNA"/>
</dbReference>
<accession>A0A2T3FNR8</accession>
<comment type="caution">
    <text evidence="1">The sequence shown here is derived from an EMBL/GenBank/DDBJ whole genome shotgun (WGS) entry which is preliminary data.</text>
</comment>
<evidence type="ECO:0000313" key="2">
    <source>
        <dbReference type="Proteomes" id="UP000241048"/>
    </source>
</evidence>